<feature type="transmembrane region" description="Helical" evidence="1">
    <location>
        <begin position="307"/>
        <end position="327"/>
    </location>
</feature>
<dbReference type="AlphaFoldDB" id="A0A0A1MNQ0"/>
<evidence type="ECO:0000313" key="2">
    <source>
        <dbReference type="EMBL" id="CEI81394.1"/>
    </source>
</evidence>
<organism evidence="2 3">
    <name type="scientific">Oceanobacillus oncorhynchi</name>
    <dbReference type="NCBI Taxonomy" id="545501"/>
    <lineage>
        <taxon>Bacteria</taxon>
        <taxon>Bacillati</taxon>
        <taxon>Bacillota</taxon>
        <taxon>Bacilli</taxon>
        <taxon>Bacillales</taxon>
        <taxon>Bacillaceae</taxon>
        <taxon>Oceanobacillus</taxon>
    </lineage>
</organism>
<dbReference type="InterPro" id="IPR046107">
    <property type="entry name" value="DUF6044"/>
</dbReference>
<dbReference type="STRING" id="545501.BN997_01214"/>
<keyword evidence="3" id="KW-1185">Reference proteome</keyword>
<keyword evidence="1" id="KW-1133">Transmembrane helix</keyword>
<feature type="transmembrane region" description="Helical" evidence="1">
    <location>
        <begin position="178"/>
        <end position="206"/>
    </location>
</feature>
<keyword evidence="1" id="KW-0472">Membrane</keyword>
<name>A0A0A1MNQ0_9BACI</name>
<accession>A0A0A1MNQ0</accession>
<dbReference type="Pfam" id="PF19510">
    <property type="entry name" value="DUF6044"/>
    <property type="match status" value="1"/>
</dbReference>
<feature type="transmembrane region" description="Helical" evidence="1">
    <location>
        <begin position="218"/>
        <end position="238"/>
    </location>
</feature>
<dbReference type="RefSeq" id="WP_042530489.1">
    <property type="nucleotide sequence ID" value="NZ_CDGG01000001.1"/>
</dbReference>
<sequence length="563" mass="65475">MSFKAFSNFMHNKWIWVGCLVLLAYLSPYVIYGEDVHIRVHDNMDSNIVWYKVLAESGSIFTLTDVPLPYAIDGLPRSALPSAFDAALWLYVLFEPITAYTISQTIMRFAAFFGMYLLLTRFIVKKETAPWITVGVSLAFAMLPYWPSGVLSIAGMPLALYVFLMIRKYRTEAPKHTWILLCLIPFFANFVLSFVFFLAVIGLLWLIDWIRNKKWNGAFFAAIAIMAGIFVMKDYLLITSMFFDDSFTSHREELELSGNTFERSYELAWENFLYGHTHDEAVQAYIIIPVILIAILLALFKNRQPKWLFILFLINLALSFWYAFWYWEGWQPLKESISVLNTFNFARIHFMDPPIWYIAFALALLILWQLKKVGKVLVAVLIIWQSILLFGQSEEFKYREVNTPTFKEFYSEDLFTSIQDYIGEDPSDYRVVSIGLHPTIAQFNGFYTLDTYNNSFPLDYKHRFREVIAGELDKSPTLEHYFDTWGGRLYMYVAEHGKDYMYTRNKNEPIQDLAIDTDALNDLGGDYILSAVPIENAEDIGLSLEETFEDQDSPWEIHLYSVL</sequence>
<dbReference type="OrthoDB" id="2349131at2"/>
<gene>
    <name evidence="2" type="ORF">BN997_01214</name>
</gene>
<keyword evidence="1" id="KW-0812">Transmembrane</keyword>
<dbReference type="EMBL" id="CDGG01000001">
    <property type="protein sequence ID" value="CEI81394.1"/>
    <property type="molecule type" value="Genomic_DNA"/>
</dbReference>
<proteinExistence type="predicted"/>
<evidence type="ECO:0000313" key="3">
    <source>
        <dbReference type="Proteomes" id="UP000040453"/>
    </source>
</evidence>
<feature type="transmembrane region" description="Helical" evidence="1">
    <location>
        <begin position="347"/>
        <end position="368"/>
    </location>
</feature>
<reference evidence="2 3" key="1">
    <citation type="submission" date="2014-11" db="EMBL/GenBank/DDBJ databases">
        <authorList>
            <person name="Urmite Genomes Urmite Genomes"/>
        </authorList>
    </citation>
    <scope>NUCLEOTIDE SEQUENCE [LARGE SCALE GENOMIC DNA]</scope>
    <source>
        <strain evidence="2 3">Oc5</strain>
    </source>
</reference>
<feature type="transmembrane region" description="Helical" evidence="1">
    <location>
        <begin position="373"/>
        <end position="391"/>
    </location>
</feature>
<dbReference type="Proteomes" id="UP000040453">
    <property type="component" value="Unassembled WGS sequence"/>
</dbReference>
<evidence type="ECO:0000256" key="1">
    <source>
        <dbReference type="SAM" id="Phobius"/>
    </source>
</evidence>
<protein>
    <recommendedName>
        <fullName evidence="4">Glycosyltransferase RgtA/B/C/D-like domain-containing protein</fullName>
    </recommendedName>
</protein>
<evidence type="ECO:0008006" key="4">
    <source>
        <dbReference type="Google" id="ProtNLM"/>
    </source>
</evidence>
<feature type="transmembrane region" description="Helical" evidence="1">
    <location>
        <begin position="282"/>
        <end position="300"/>
    </location>
</feature>
<feature type="transmembrane region" description="Helical" evidence="1">
    <location>
        <begin position="106"/>
        <end position="124"/>
    </location>
</feature>